<evidence type="ECO:0000313" key="1">
    <source>
        <dbReference type="EMBL" id="ABV82306.1"/>
    </source>
</evidence>
<sequence length="99" mass="11110">MSSPDDRIPIHDLPSEAGSDERLLHITPATLKLDFPAAPVIASLWPICRISFKLKHFSTIVISQLISAKRTVTPVNNKFMYQIVLPSNKDVSTKKKKKK</sequence>
<dbReference type="EMBL" id="BT030924">
    <property type="protein sequence ID" value="ABV82306.1"/>
    <property type="molecule type" value="mRNA"/>
</dbReference>
<organism evidence="1">
    <name type="scientific">Drosophila melanogaster</name>
    <name type="common">Fruit fly</name>
    <dbReference type="NCBI Taxonomy" id="7227"/>
    <lineage>
        <taxon>Eukaryota</taxon>
        <taxon>Metazoa</taxon>
        <taxon>Ecdysozoa</taxon>
        <taxon>Arthropoda</taxon>
        <taxon>Hexapoda</taxon>
        <taxon>Insecta</taxon>
        <taxon>Pterygota</taxon>
        <taxon>Neoptera</taxon>
        <taxon>Endopterygota</taxon>
        <taxon>Diptera</taxon>
        <taxon>Brachycera</taxon>
        <taxon>Muscomorpha</taxon>
        <taxon>Ephydroidea</taxon>
        <taxon>Drosophilidae</taxon>
        <taxon>Drosophila</taxon>
        <taxon>Sophophora</taxon>
    </lineage>
</organism>
<name>A8E6Y2_DROME</name>
<protein>
    <submittedName>
        <fullName evidence="1">IP19918p</fullName>
    </submittedName>
</protein>
<accession>A8E6Y2</accession>
<dbReference type="AlphaFoldDB" id="A8E6Y2"/>
<reference evidence="1" key="1">
    <citation type="submission" date="2007-10" db="EMBL/GenBank/DDBJ databases">
        <authorList>
            <person name="Stapleton M."/>
            <person name="Carlson J."/>
            <person name="Frise E."/>
            <person name="Kapadia B."/>
            <person name="Park S."/>
            <person name="Wan K."/>
            <person name="Yu C."/>
            <person name="Celniker S."/>
        </authorList>
    </citation>
    <scope>NUCLEOTIDE SEQUENCE</scope>
</reference>
<proteinExistence type="evidence at transcript level"/>
<feature type="non-terminal residue" evidence="1">
    <location>
        <position position="99"/>
    </location>
</feature>